<dbReference type="OrthoDB" id="72638at2"/>
<evidence type="ECO:0000256" key="1">
    <source>
        <dbReference type="ARBA" id="ARBA00023125"/>
    </source>
</evidence>
<proteinExistence type="predicted"/>
<keyword evidence="1" id="KW-0238">DNA-binding</keyword>
<evidence type="ECO:0000313" key="5">
    <source>
        <dbReference type="Proteomes" id="UP000252100"/>
    </source>
</evidence>
<dbReference type="PANTHER" id="PTHR46558:SF14">
    <property type="entry name" value="HTH-TYPE TRANSCRIPTIONAL REGULATOR ANSR"/>
    <property type="match status" value="1"/>
</dbReference>
<dbReference type="InterPro" id="IPR001387">
    <property type="entry name" value="Cro/C1-type_HTH"/>
</dbReference>
<dbReference type="Gene3D" id="1.10.260.40">
    <property type="entry name" value="lambda repressor-like DNA-binding domains"/>
    <property type="match status" value="1"/>
</dbReference>
<reference evidence="4 5" key="1">
    <citation type="journal article" date="2018" name="J. Microbiol.">
        <title>Salicibibacter kimchii gen. nov., sp. nov., a moderately halophilic and alkalitolerant bacterium in the family Bacillaceae, isolated from kimchi.</title>
        <authorList>
            <person name="Jang J.Y."/>
            <person name="Oh Y.J."/>
            <person name="Lim S.K."/>
            <person name="Park H.K."/>
            <person name="Lee C."/>
            <person name="Kim J.Y."/>
            <person name="Lee M.A."/>
            <person name="Choi H.J."/>
        </authorList>
    </citation>
    <scope>NUCLEOTIDE SEQUENCE [LARGE SCALE GENOMIC DNA]</scope>
    <source>
        <strain evidence="4 5">NKC1-1</strain>
    </source>
</reference>
<dbReference type="SMART" id="SM00530">
    <property type="entry name" value="HTH_XRE"/>
    <property type="match status" value="1"/>
</dbReference>
<feature type="coiled-coil region" evidence="2">
    <location>
        <begin position="91"/>
        <end position="118"/>
    </location>
</feature>
<dbReference type="AlphaFoldDB" id="A0A345C0U7"/>
<dbReference type="InterPro" id="IPR010982">
    <property type="entry name" value="Lambda_DNA-bd_dom_sf"/>
</dbReference>
<gene>
    <name evidence="4" type="ORF">DT065_12985</name>
</gene>
<feature type="domain" description="HTH cro/C1-type" evidence="3">
    <location>
        <begin position="8"/>
        <end position="62"/>
    </location>
</feature>
<keyword evidence="5" id="KW-1185">Reference proteome</keyword>
<dbReference type="KEGG" id="rue:DT065_12985"/>
<evidence type="ECO:0000259" key="3">
    <source>
        <dbReference type="PROSITE" id="PS50943"/>
    </source>
</evidence>
<sequence>MSNVAERLKEQRKKHKFTQQKVAKILGITESGYGYYEQGRNEPSIEMIKKLSETYDVTSDYLLGLTDDPNTQSLPSADNEEEKMFFSGGYESLTEEEKEHLEEELQRFRKMKKRWEELYRKGDREE</sequence>
<accession>A0A345C0U7</accession>
<evidence type="ECO:0000256" key="2">
    <source>
        <dbReference type="SAM" id="Coils"/>
    </source>
</evidence>
<protein>
    <submittedName>
        <fullName evidence="4">XRE family transcriptional regulator</fullName>
    </submittedName>
</protein>
<dbReference type="RefSeq" id="WP_114374106.1">
    <property type="nucleotide sequence ID" value="NZ_CP031092.1"/>
</dbReference>
<dbReference type="CDD" id="cd00093">
    <property type="entry name" value="HTH_XRE"/>
    <property type="match status" value="1"/>
</dbReference>
<name>A0A345C0U7_9BACI</name>
<dbReference type="GO" id="GO:0003677">
    <property type="term" value="F:DNA binding"/>
    <property type="evidence" value="ECO:0007669"/>
    <property type="project" value="UniProtKB-KW"/>
</dbReference>
<organism evidence="4 5">
    <name type="scientific">Salicibibacter kimchii</name>
    <dbReference type="NCBI Taxonomy" id="2099786"/>
    <lineage>
        <taxon>Bacteria</taxon>
        <taxon>Bacillati</taxon>
        <taxon>Bacillota</taxon>
        <taxon>Bacilli</taxon>
        <taxon>Bacillales</taxon>
        <taxon>Bacillaceae</taxon>
        <taxon>Salicibibacter</taxon>
    </lineage>
</organism>
<dbReference type="Pfam" id="PF01381">
    <property type="entry name" value="HTH_3"/>
    <property type="match status" value="1"/>
</dbReference>
<dbReference type="SUPFAM" id="SSF47413">
    <property type="entry name" value="lambda repressor-like DNA-binding domains"/>
    <property type="match status" value="1"/>
</dbReference>
<dbReference type="Proteomes" id="UP000252100">
    <property type="component" value="Chromosome"/>
</dbReference>
<evidence type="ECO:0000313" key="4">
    <source>
        <dbReference type="EMBL" id="AXF56828.1"/>
    </source>
</evidence>
<dbReference type="PROSITE" id="PS50943">
    <property type="entry name" value="HTH_CROC1"/>
    <property type="match status" value="1"/>
</dbReference>
<keyword evidence="2" id="KW-0175">Coiled coil</keyword>
<dbReference type="PANTHER" id="PTHR46558">
    <property type="entry name" value="TRACRIPTIONAL REGULATORY PROTEIN-RELATED-RELATED"/>
    <property type="match status" value="1"/>
</dbReference>
<dbReference type="EMBL" id="CP031092">
    <property type="protein sequence ID" value="AXF56828.1"/>
    <property type="molecule type" value="Genomic_DNA"/>
</dbReference>